<protein>
    <submittedName>
        <fullName evidence="1">Uncharacterized protein</fullName>
    </submittedName>
</protein>
<gene>
    <name evidence="1" type="ORF">J1605_018152</name>
</gene>
<dbReference type="Proteomes" id="UP001159641">
    <property type="component" value="Unassembled WGS sequence"/>
</dbReference>
<evidence type="ECO:0000313" key="2">
    <source>
        <dbReference type="Proteomes" id="UP001159641"/>
    </source>
</evidence>
<accession>A0AB34HYI4</accession>
<dbReference type="AlphaFoldDB" id="A0AB34HYI4"/>
<evidence type="ECO:0000313" key="1">
    <source>
        <dbReference type="EMBL" id="KAJ8796210.1"/>
    </source>
</evidence>
<keyword evidence="2" id="KW-1185">Reference proteome</keyword>
<comment type="caution">
    <text evidence="1">The sequence shown here is derived from an EMBL/GenBank/DDBJ whole genome shotgun (WGS) entry which is preliminary data.</text>
</comment>
<name>A0AB34HYI4_ESCRO</name>
<sequence length="76" mass="8227">MARGPGCSAACGIFPDQGSNPCPLHWQAESQPLRHQGSPASNVLVHHVGSSQTRARTHVPFIGRWILNHCTTREAC</sequence>
<proteinExistence type="predicted"/>
<organism evidence="1 2">
    <name type="scientific">Eschrichtius robustus</name>
    <name type="common">California gray whale</name>
    <name type="synonym">Eschrichtius gibbosus</name>
    <dbReference type="NCBI Taxonomy" id="9764"/>
    <lineage>
        <taxon>Eukaryota</taxon>
        <taxon>Metazoa</taxon>
        <taxon>Chordata</taxon>
        <taxon>Craniata</taxon>
        <taxon>Vertebrata</taxon>
        <taxon>Euteleostomi</taxon>
        <taxon>Mammalia</taxon>
        <taxon>Eutheria</taxon>
        <taxon>Laurasiatheria</taxon>
        <taxon>Artiodactyla</taxon>
        <taxon>Whippomorpha</taxon>
        <taxon>Cetacea</taxon>
        <taxon>Mysticeti</taxon>
        <taxon>Eschrichtiidae</taxon>
        <taxon>Eschrichtius</taxon>
    </lineage>
</organism>
<reference evidence="1 2" key="1">
    <citation type="submission" date="2022-11" db="EMBL/GenBank/DDBJ databases">
        <title>Whole genome sequence of Eschrichtius robustus ER-17-0199.</title>
        <authorList>
            <person name="Bruniche-Olsen A."/>
            <person name="Black A.N."/>
            <person name="Fields C.J."/>
            <person name="Walden K."/>
            <person name="Dewoody J.A."/>
        </authorList>
    </citation>
    <scope>NUCLEOTIDE SEQUENCE [LARGE SCALE GENOMIC DNA]</scope>
    <source>
        <strain evidence="1">ER-17-0199</strain>
        <tissue evidence="1">Blubber</tissue>
    </source>
</reference>
<dbReference type="EMBL" id="JAIQCJ010000521">
    <property type="protein sequence ID" value="KAJ8796210.1"/>
    <property type="molecule type" value="Genomic_DNA"/>
</dbReference>